<protein>
    <recommendedName>
        <fullName evidence="5">RCR-type E3 ubiquitin transferase</fullName>
        <ecNumber evidence="5">2.3.2.33</ecNumber>
    </recommendedName>
</protein>
<evidence type="ECO:0000256" key="7">
    <source>
        <dbReference type="ARBA" id="ARBA00022723"/>
    </source>
</evidence>
<dbReference type="UniPathway" id="UPA00143"/>
<dbReference type="FunFam" id="3.30.40.10:FF:000078">
    <property type="entry name" value="E3 ubiquitin-protein ligase MYCBP2 isoform X1"/>
    <property type="match status" value="1"/>
</dbReference>
<dbReference type="InterPro" id="IPR009091">
    <property type="entry name" value="RCC1/BLIP-II"/>
</dbReference>
<dbReference type="GO" id="GO:0007411">
    <property type="term" value="P:axon guidance"/>
    <property type="evidence" value="ECO:0007669"/>
    <property type="project" value="TreeGrafter"/>
</dbReference>
<evidence type="ECO:0000313" key="20">
    <source>
        <dbReference type="Proteomes" id="UP000694549"/>
    </source>
</evidence>
<dbReference type="SMART" id="SM00184">
    <property type="entry name" value="RING"/>
    <property type="match status" value="1"/>
</dbReference>
<comment type="subcellular location">
    <subcellularLocation>
        <location evidence="2">Cell projection</location>
        <location evidence="2">Axon</location>
    </subcellularLocation>
</comment>
<dbReference type="InterPro" id="IPR001841">
    <property type="entry name" value="Znf_RING"/>
</dbReference>
<dbReference type="GO" id="GO:0005886">
    <property type="term" value="C:plasma membrane"/>
    <property type="evidence" value="ECO:0007669"/>
    <property type="project" value="TreeGrafter"/>
</dbReference>
<evidence type="ECO:0000256" key="8">
    <source>
        <dbReference type="ARBA" id="ARBA00022737"/>
    </source>
</evidence>
<comment type="catalytic activity">
    <reaction evidence="1">
        <text>[E2 ubiquitin-conjugating enzyme]-S-ubiquitinyl-L-cysteine + [acceptor protein]-L-threonine = [E2 ubiquitin-conjugating enzyme]-L-cysteine + [acceptor protein]-3-O-ubiquitinyl-L-threonine.</text>
        <dbReference type="EC" id="2.3.2.33"/>
    </reaction>
</comment>
<keyword evidence="20" id="KW-1185">Reference proteome</keyword>
<dbReference type="InterPro" id="IPR014756">
    <property type="entry name" value="Ig_E-set"/>
</dbReference>
<dbReference type="Pfam" id="PF08005">
    <property type="entry name" value="PHR"/>
    <property type="match status" value="2"/>
</dbReference>
<keyword evidence="11" id="KW-0862">Zinc</keyword>
<feature type="compositionally biased region" description="Basic residues" evidence="16">
    <location>
        <begin position="2086"/>
        <end position="2099"/>
    </location>
</feature>
<dbReference type="GO" id="GO:0008582">
    <property type="term" value="P:regulation of synaptic assembly at neuromuscular junction"/>
    <property type="evidence" value="ECO:0007669"/>
    <property type="project" value="TreeGrafter"/>
</dbReference>
<feature type="compositionally biased region" description="Basic residues" evidence="16">
    <location>
        <begin position="2301"/>
        <end position="2310"/>
    </location>
</feature>
<feature type="compositionally biased region" description="Basic and acidic residues" evidence="16">
    <location>
        <begin position="2002"/>
        <end position="2014"/>
    </location>
</feature>
<evidence type="ECO:0000256" key="14">
    <source>
        <dbReference type="PROSITE-ProRule" id="PRU00175"/>
    </source>
</evidence>
<feature type="compositionally biased region" description="Basic and acidic residues" evidence="16">
    <location>
        <begin position="1832"/>
        <end position="1861"/>
    </location>
</feature>
<dbReference type="InterPro" id="IPR017868">
    <property type="entry name" value="Filamin/ABP280_repeat-like"/>
</dbReference>
<feature type="region of interest" description="Disordered" evidence="16">
    <location>
        <begin position="1823"/>
        <end position="2024"/>
    </location>
</feature>
<feature type="repeat" description="Filamin" evidence="13">
    <location>
        <begin position="1386"/>
        <end position="1479"/>
    </location>
</feature>
<dbReference type="GO" id="GO:0008270">
    <property type="term" value="F:zinc ion binding"/>
    <property type="evidence" value="ECO:0007669"/>
    <property type="project" value="UniProtKB-KW"/>
</dbReference>
<keyword evidence="8" id="KW-0677">Repeat</keyword>
<evidence type="ECO:0000256" key="16">
    <source>
        <dbReference type="SAM" id="MobiDB-lite"/>
    </source>
</evidence>
<keyword evidence="9 14" id="KW-0863">Zinc-finger</keyword>
<feature type="compositionally biased region" description="Polar residues" evidence="16">
    <location>
        <begin position="1887"/>
        <end position="1908"/>
    </location>
</feature>
<feature type="compositionally biased region" description="Low complexity" evidence="16">
    <location>
        <begin position="1932"/>
        <end position="1941"/>
    </location>
</feature>
<dbReference type="GO" id="GO:0030424">
    <property type="term" value="C:axon"/>
    <property type="evidence" value="ECO:0007669"/>
    <property type="project" value="UniProtKB-SubCell"/>
</dbReference>
<dbReference type="Gene3D" id="2.130.10.30">
    <property type="entry name" value="Regulator of chromosome condensation 1/beta-lactamase-inhibitor protein II"/>
    <property type="match status" value="1"/>
</dbReference>
<feature type="region of interest" description="Disordered" evidence="16">
    <location>
        <begin position="2292"/>
        <end position="2315"/>
    </location>
</feature>
<dbReference type="InterPro" id="IPR012983">
    <property type="entry name" value="PHR"/>
</dbReference>
<feature type="region of interest" description="Disordered" evidence="16">
    <location>
        <begin position="2703"/>
        <end position="2727"/>
    </location>
</feature>
<dbReference type="GO" id="GO:0016567">
    <property type="term" value="P:protein ubiquitination"/>
    <property type="evidence" value="ECO:0007669"/>
    <property type="project" value="UniProtKB-UniPathway"/>
</dbReference>
<evidence type="ECO:0000313" key="19">
    <source>
        <dbReference type="Ensembl" id="ENSAZOP00000027178.1"/>
    </source>
</evidence>
<feature type="compositionally biased region" description="Basic and acidic residues" evidence="16">
    <location>
        <begin position="2053"/>
        <end position="2063"/>
    </location>
</feature>
<feature type="domain" description="RING-type" evidence="17">
    <location>
        <begin position="3340"/>
        <end position="3391"/>
    </location>
</feature>
<dbReference type="Gene3D" id="3.30.40.10">
    <property type="entry name" value="Zinc/RING finger domain, C3HC4 (zinc finger)"/>
    <property type="match status" value="1"/>
</dbReference>
<accession>A0A8B9VTX9</accession>
<evidence type="ECO:0000256" key="9">
    <source>
        <dbReference type="ARBA" id="ARBA00022771"/>
    </source>
</evidence>
<feature type="region of interest" description="Disordered" evidence="16">
    <location>
        <begin position="2164"/>
        <end position="2183"/>
    </location>
</feature>
<dbReference type="Ensembl" id="ENSAZOT00000029138.1">
    <property type="protein sequence ID" value="ENSAZOP00000027178.1"/>
    <property type="gene ID" value="ENSAZOG00000017140.1"/>
</dbReference>
<dbReference type="SUPFAM" id="SSF49785">
    <property type="entry name" value="Galactose-binding domain-like"/>
    <property type="match status" value="1"/>
</dbReference>
<dbReference type="PANTHER" id="PTHR45943">
    <property type="entry name" value="E3 UBIQUITIN-PROTEIN LIGASE MYCBP2"/>
    <property type="match status" value="1"/>
</dbReference>
<dbReference type="SUPFAM" id="SSF81296">
    <property type="entry name" value="E set domains"/>
    <property type="match status" value="1"/>
</dbReference>
<dbReference type="InterPro" id="IPR004939">
    <property type="entry name" value="APC_su10/DOC_dom"/>
</dbReference>
<feature type="compositionally biased region" description="Basic and acidic residues" evidence="16">
    <location>
        <begin position="2714"/>
        <end position="2727"/>
    </location>
</feature>
<evidence type="ECO:0000256" key="10">
    <source>
        <dbReference type="ARBA" id="ARBA00022786"/>
    </source>
</evidence>
<dbReference type="PROSITE" id="PS51284">
    <property type="entry name" value="DOC"/>
    <property type="match status" value="1"/>
</dbReference>
<dbReference type="FunFam" id="2.60.120.820:FF:000002">
    <property type="entry name" value="E3 ubiquitin-protein ligase MYCBP2 isoform X1"/>
    <property type="match status" value="1"/>
</dbReference>
<dbReference type="Pfam" id="PF00415">
    <property type="entry name" value="RCC1"/>
    <property type="match status" value="1"/>
</dbReference>
<dbReference type="PANTHER" id="PTHR45943:SF1">
    <property type="entry name" value="E3 UBIQUITIN-PROTEIN LIGASE MYCBP2"/>
    <property type="match status" value="1"/>
</dbReference>
<evidence type="ECO:0000256" key="11">
    <source>
        <dbReference type="ARBA" id="ARBA00022833"/>
    </source>
</evidence>
<evidence type="ECO:0000256" key="5">
    <source>
        <dbReference type="ARBA" id="ARBA00012249"/>
    </source>
</evidence>
<dbReference type="SMART" id="SM01337">
    <property type="entry name" value="APC10"/>
    <property type="match status" value="1"/>
</dbReference>
<feature type="domain" description="DOC" evidence="18">
    <location>
        <begin position="2816"/>
        <end position="3016"/>
    </location>
</feature>
<dbReference type="Gene3D" id="2.60.40.10">
    <property type="entry name" value="Immunoglobulins"/>
    <property type="match status" value="1"/>
</dbReference>
<dbReference type="SUPFAM" id="SSF57850">
    <property type="entry name" value="RING/U-box"/>
    <property type="match status" value="1"/>
</dbReference>
<dbReference type="GO" id="GO:0005634">
    <property type="term" value="C:nucleus"/>
    <property type="evidence" value="ECO:0007669"/>
    <property type="project" value="TreeGrafter"/>
</dbReference>
<feature type="compositionally biased region" description="Basic and acidic residues" evidence="16">
    <location>
        <begin position="1876"/>
        <end position="1886"/>
    </location>
</feature>
<feature type="repeat" description="RCC1" evidence="15">
    <location>
        <begin position="55"/>
        <end position="112"/>
    </location>
</feature>
<dbReference type="InterPro" id="IPR038648">
    <property type="entry name" value="PHR_sf"/>
</dbReference>
<feature type="compositionally biased region" description="Basic and acidic residues" evidence="16">
    <location>
        <begin position="1958"/>
        <end position="1969"/>
    </location>
</feature>
<comment type="similarity">
    <text evidence="4">Belongs to the RING-Cys relay (RCR) family.</text>
</comment>
<dbReference type="InterPro" id="IPR000408">
    <property type="entry name" value="Reg_chr_condens"/>
</dbReference>
<evidence type="ECO:0000256" key="15">
    <source>
        <dbReference type="PROSITE-ProRule" id="PRU00235"/>
    </source>
</evidence>
<dbReference type="InterPro" id="IPR013083">
    <property type="entry name" value="Znf_RING/FYVE/PHD"/>
</dbReference>
<feature type="compositionally biased region" description="Polar residues" evidence="16">
    <location>
        <begin position="1918"/>
        <end position="1930"/>
    </location>
</feature>
<dbReference type="Gene3D" id="2.60.120.820">
    <property type="entry name" value="PHR domain"/>
    <property type="match status" value="2"/>
</dbReference>
<evidence type="ECO:0000259" key="18">
    <source>
        <dbReference type="PROSITE" id="PS51284"/>
    </source>
</evidence>
<dbReference type="CDD" id="cd19799">
    <property type="entry name" value="Bbox2_MYCBP2"/>
    <property type="match status" value="1"/>
</dbReference>
<dbReference type="FunFam" id="2.60.120.820:FF:000003">
    <property type="entry name" value="E3 ubiquitin-protein ligase MYCBP2 isoform X2"/>
    <property type="match status" value="1"/>
</dbReference>
<keyword evidence="10" id="KW-0833">Ubl conjugation pathway</keyword>
<evidence type="ECO:0000259" key="17">
    <source>
        <dbReference type="PROSITE" id="PS50089"/>
    </source>
</evidence>
<dbReference type="EC" id="2.3.2.33" evidence="5"/>
<feature type="compositionally biased region" description="Basic and acidic residues" evidence="16">
    <location>
        <begin position="2073"/>
        <end position="2082"/>
    </location>
</feature>
<feature type="repeat" description="RCC1" evidence="15">
    <location>
        <begin position="4"/>
        <end position="54"/>
    </location>
</feature>
<feature type="region of interest" description="Disordered" evidence="16">
    <location>
        <begin position="2042"/>
        <end position="2118"/>
    </location>
</feature>
<organism evidence="19 20">
    <name type="scientific">Anas zonorhyncha</name>
    <name type="common">Eastern spot-billed duck</name>
    <dbReference type="NCBI Taxonomy" id="75864"/>
    <lineage>
        <taxon>Eukaryota</taxon>
        <taxon>Metazoa</taxon>
        <taxon>Chordata</taxon>
        <taxon>Craniata</taxon>
        <taxon>Vertebrata</taxon>
        <taxon>Euteleostomi</taxon>
        <taxon>Archelosauria</taxon>
        <taxon>Archosauria</taxon>
        <taxon>Dinosauria</taxon>
        <taxon>Saurischia</taxon>
        <taxon>Theropoda</taxon>
        <taxon>Coelurosauria</taxon>
        <taxon>Aves</taxon>
        <taxon>Neognathae</taxon>
        <taxon>Galloanserae</taxon>
        <taxon>Anseriformes</taxon>
        <taxon>Anatidae</taxon>
        <taxon>Anatinae</taxon>
        <taxon>Anas</taxon>
    </lineage>
</organism>
<dbReference type="SUPFAM" id="SSF50985">
    <property type="entry name" value="RCC1/BLIP-II"/>
    <property type="match status" value="1"/>
</dbReference>
<dbReference type="InterPro" id="IPR008979">
    <property type="entry name" value="Galactose-bd-like_sf"/>
</dbReference>
<evidence type="ECO:0000256" key="12">
    <source>
        <dbReference type="ARBA" id="ARBA00023273"/>
    </source>
</evidence>
<reference evidence="19" key="1">
    <citation type="submission" date="2025-08" db="UniProtKB">
        <authorList>
            <consortium name="Ensembl"/>
        </authorList>
    </citation>
    <scope>IDENTIFICATION</scope>
</reference>
<keyword evidence="12" id="KW-0966">Cell projection</keyword>
<name>A0A8B9VTX9_9AVES</name>
<dbReference type="GO" id="GO:0061630">
    <property type="term" value="F:ubiquitin protein ligase activity"/>
    <property type="evidence" value="ECO:0007669"/>
    <property type="project" value="UniProtKB-EC"/>
</dbReference>
<reference evidence="19" key="2">
    <citation type="submission" date="2025-09" db="UniProtKB">
        <authorList>
            <consortium name="Ensembl"/>
        </authorList>
    </citation>
    <scope>IDENTIFICATION</scope>
</reference>
<comment type="pathway">
    <text evidence="3">Protein modification; protein ubiquitination.</text>
</comment>
<sequence length="3590" mass="395039">MENGDVYTFGYGQHGQLGHGDVNSRGCPTLVQALPGPSTQVTAGSNHTAILLTDGQVFTFGSFSKGQLGRPILDMPYWNAKPAPMPNIGSKYGRKATWIGASGDQTFLRIDEALINSHVLATSEIFASRHIIGLVPASISEPPPFKCLLINKVDGSCKTFNDSEQEDLQGSGVCLDPVYDVIWRFRPNARELWSYNAVVADSRLPSAPDMQSRCSILSPELALPTGSKALTTRSHAALHILGCLDTLAAMQDLKMGVANTEEETQAVMKVYSKEDYSVVNRFESHGGGWGYSAHSVEAIRFCADTDILLGGLGLFGGRGEYTAKIKLFELGPDGGDHETDGDLLAETDVLAYDCAAREKYAMMFDEPVLLQAGWWYVAWARVSGPSSDCGSHGQASITTDDGVVFQFKSSKKSNNGTDVNAGQIPQLLYRLPTSDGSASKGKQQTSEPVHILKRSFARTVSVECFESLLSILHWSWTTLVLGVEELRGLKGFQYTATLLDLERLRFVGTCCLRLLRVYTCEIYPISATAKAVVEETSKLADCIGKTRTLLRKILSEGVDHCMVKLDNDPQGYLSQPLSLLEAVLQECHNTFTACFHSFYPTPALQWACLCDLLNCLDQDIQEANFKTSSSRLLAAVMSALCHTSVKLTSIFPIAYDGEALLRSMVKQVSTENDSALAHRFPLLVAHMEKLSQSEENVSGMTSFREVLEKMLVIVVLPVRNSLRRENELFSSHLVSNTCGLLASIVSELTASALGSEVDGLNSLHSVKSTPNRFTKTSQGRSWNTGNGSPDAICFSVDKAGVVVVGFSVYGGGGIHEYELEVLVDDSDHTGDSTHSHRWTSLELVKGTYTTDDSPSDIAEIRLDKVVPLKENVKYAIRLRNYGSRTANGDGGMTTVQCPDGVTFTFSTCSLSSNGTNQTRGQIPQILYYRSEYDGDLQSQLLNKANEEDKNCSRALSVVSAVVRAAKDLLHRALAVDAEDIPELLSSSSLFSMLLPLIIAYIGPVAAAIPKVAVEVFGLVQQLLPSVAVLNQKYAPPAFNPNQSTDSTTGNQPEQGLSACTTSNHYAVVESEHPYKPACVTHYKVTFPECVRWITIEFDTQCGTAQSEDVLRLLIPVRIAQSLGFGPKHTSVHENLNSWIELKKFSGSSGWPTMVLVLPGNEALFSLETASDYVKDEKACFYGFKCYAIGYEFSPGSDEGIIQLEKELANLGGSCAAALMKKDLALPIAGNEFEEDLEILEEAALQVCKSHSGILGKGLALSHSPTILEALEGNLPLQVQSNEQSFLEDFIACVPGSSGGRLARWLQPDSYADPQKTSLILNKDDIRCGWPTVITVQTKDQYGDVVHVPNMKVEVKAIPVSQKKTSLQQEQVKKVQRIPGSPAAAASPSADMTFGGLPSPKLDSSYEPMIVKEARYIAITMMKAYENYSFEELRFASPTPKRPSENMLIRVNNDGTYCANWTPGAVGLYTIHVTIDGIEIDAGLEVKVKDPPKGMIPPGTQLIKPKAEPQPNKVRKFVAKDSAGLRIRSHPSLQSEQIGIVKVNGSITFIDEIHNDDGVWLRLNDETIKKYVPNMNGYTEAWCLSFNQHLGKSLLVPVDESRSNTDDFFKDLNSHCPQEAVMQEQDMPFLRGGPGVYKVVKTGPSGHNIRSCPNLRGIPIGMLVLGNKVKAVGEVTNSEGTWVQMDKNSMVEFCESDEGEAWSLARDRGGNQYLRHEDEQVLLDQNVQTPPPSPFSIQAFSKGTSCSNGQGFDYGLGNNKGDQLSAILNSIQSRPNLPAPSIFDQAAKPPSSLVHSPFVFGQPLSFQQPQPQLQSKFVSLTSARPISPAGKSDMSKHRADSRSPKLDVRMNRAAADQKKPRNTEGLSASESLMLKSDAAKLRSDSHSRSLSPNHNTLQTLKTDGRTTTGLRAESPGPGTRSTSPKTKTLTAVRSGASSPRSSSPHDKTLPQKAPSPVKTKLDPPRERSKSDSYTLDPDTLRKKKVPLTEPLRGRSTSPKPKIITKDGKPVTETENRAPSPHVVQENLHSEVVEVCTSSTLKTNSITDSTCEDNTEFRSLDDGSNKVHFSIGKAPLKDEQDMRASPKVSRKCAGRHTRPKKEKSSFLFKGDGSKPVEPAKQAMSPSVAECARAVFAAFLWHEGIVHDAMACSSFLKFNPELSKEHAPIRSSLTQQPAEEKETKLKNRHSLEISSALNMFNIAPHGPDISKMGSINKNKVLSMLKEPPLHEKCEDGKTETTSFETSSHHTMKSKSPLPLTLQHLVAFWEDISLATIKAASQNMIFPSPGSCAVLKKKESDKDNKKTKKEKKKKEKVETRPRGNLFGEMAQLAVGGPEKDTICELCGESHPYPVTYHMRQAHPGCGRYAGGQGYNSIGHFCGGWAGNCGDGGIGGSTWYLVCDRCREKYLREKQAAAREKIKQSRRKPMQVKTPRALPTMEAHQVIKANALYLLSLSSAAEPSILCYHPAKAFQSQLPSVKEGISEDFPIKMPCLYLQTLARHHHENFVGYQDDNLFQDEMRYLRSTSVPAPYISVTPDASPNVFEEPESNMKSMPPSLETSPITDTDLAKRTVFQRSYSVVASEYDKQHSILPARVKAIPRRRVNSGDAEVGSSLLRHPSPELSRLISAHSSLSKGERNFQWPVLAFVIQHHDLEGLEIAMKQALRKSACRVFAMEAFNWLLCNVIQTTSLHDILWHFVASLTPSPVEPEEEEDEENKSNKENAEQEKDTRVCEHPLSDIVIAGEAAHPLPHTFHRLLQTISDLMMSLPSGSALQQMALRCWSLKFKQSDHQFLHQSNVFHHINNILSKSDDGDSEESFSISIQSGFEIMNQELCIVVCLKDLTSIVDIKTSSRPAMIGSLTDGSTETFWESGDEDKNKTKNITINCVKGINARYVCVHVDNSRDLGNKVTSMTFLTGKAVEDLCRIKQVNILTLKNCSNVFGCICQSFRANIFHFLWKIHCFENIGLPLEIVTSLLRRVLPEVTPSRLASIIGVKSLPPADISDIIHSTEKGDWNKLGILDMFLGCIAKALTVQLKAKGTTITGTAGTTAGKGVTTVTLPMIFNSSYIRRGESHWWMKGSTPTQISEIIIKLIKDMAAGHLSEAWSRVTKNAIAETIIALTKMEEEYRSPVRCIATTRLWLALASLCVLDQDHVDRLSSGRWMGKDGQQKQMPMCDNHDDGETAAIILCNVCGNLCTDCDRFLHLHRRTKTHQRQVFKEEEEAIKVDLHEGCGRTKLFWLMALADSKTMKAMVEFREQTGKPTTSSSEACRFCGCRSGTELSAVGSVCSDTDCQEYAKIACSKTHPCGHPCGGVKNEEHCLPCLHGCDKNATTLKQDADDMCMICFTEALSAAPAIQLDCSHVFHLQCCQRVLENRWLGPRITFGFMSCPICKNKINHTVLKDLLDPIKELYEDVRRKALMRLEYEGLHKSEAITTPGVRFYNDPAGYAMNRYAYYVCYKCKKAYFGGEARCDAEAGQGDDYDPRELICGACSDVSRAQMCPKHGTDFLEYKCRYCCSVAVFFCFGTTHFCNACHDDFQRMTSIPKEELPHCPAGPKGKQLEGTECPLHVVHPPTGEEFALGCGVCRNAHTF</sequence>
<dbReference type="CDD" id="cd16463">
    <property type="entry name" value="RING-H2_PHR"/>
    <property type="match status" value="1"/>
</dbReference>
<dbReference type="InterPro" id="IPR013783">
    <property type="entry name" value="Ig-like_fold"/>
</dbReference>
<dbReference type="PROSITE" id="PS50089">
    <property type="entry name" value="ZF_RING_2"/>
    <property type="match status" value="1"/>
</dbReference>
<evidence type="ECO:0000256" key="13">
    <source>
        <dbReference type="PROSITE-ProRule" id="PRU00087"/>
    </source>
</evidence>
<keyword evidence="6" id="KW-0808">Transferase</keyword>
<evidence type="ECO:0000256" key="1">
    <source>
        <dbReference type="ARBA" id="ARBA00000333"/>
    </source>
</evidence>
<dbReference type="PROSITE" id="PS50012">
    <property type="entry name" value="RCC1_3"/>
    <property type="match status" value="2"/>
</dbReference>
<dbReference type="Proteomes" id="UP000694549">
    <property type="component" value="Unplaced"/>
</dbReference>
<dbReference type="PROSITE" id="PS50194">
    <property type="entry name" value="FILAMIN_REPEAT"/>
    <property type="match status" value="1"/>
</dbReference>
<evidence type="ECO:0000256" key="4">
    <source>
        <dbReference type="ARBA" id="ARBA00005415"/>
    </source>
</evidence>
<evidence type="ECO:0000256" key="2">
    <source>
        <dbReference type="ARBA" id="ARBA00004489"/>
    </source>
</evidence>
<evidence type="ECO:0000256" key="3">
    <source>
        <dbReference type="ARBA" id="ARBA00004906"/>
    </source>
</evidence>
<keyword evidence="7" id="KW-0479">Metal-binding</keyword>
<dbReference type="Gene3D" id="2.60.120.260">
    <property type="entry name" value="Galactose-binding domain-like"/>
    <property type="match status" value="1"/>
</dbReference>
<evidence type="ECO:0000256" key="6">
    <source>
        <dbReference type="ARBA" id="ARBA00022679"/>
    </source>
</evidence>
<proteinExistence type="inferred from homology"/>